<keyword evidence="5" id="KW-1185">Reference proteome</keyword>
<evidence type="ECO:0000313" key="5">
    <source>
        <dbReference type="Proteomes" id="UP001459277"/>
    </source>
</evidence>
<keyword evidence="1" id="KW-0175">Coiled coil</keyword>
<feature type="transmembrane region" description="Helical" evidence="3">
    <location>
        <begin position="185"/>
        <end position="205"/>
    </location>
</feature>
<keyword evidence="3" id="KW-0812">Transmembrane</keyword>
<feature type="transmembrane region" description="Helical" evidence="3">
    <location>
        <begin position="153"/>
        <end position="179"/>
    </location>
</feature>
<name>A0AAW2D2G6_9ROSI</name>
<evidence type="ECO:0000256" key="2">
    <source>
        <dbReference type="SAM" id="MobiDB-lite"/>
    </source>
</evidence>
<feature type="coiled-coil region" evidence="1">
    <location>
        <begin position="347"/>
        <end position="378"/>
    </location>
</feature>
<dbReference type="PANTHER" id="PTHR36354">
    <property type="entry name" value="IMPORT INNER MEMBRANE TRANSLOCASE SUBUNIT"/>
    <property type="match status" value="1"/>
</dbReference>
<reference evidence="4 5" key="1">
    <citation type="submission" date="2024-01" db="EMBL/GenBank/DDBJ databases">
        <title>A telomere-to-telomere, gap-free genome of sweet tea (Lithocarpus litseifolius).</title>
        <authorList>
            <person name="Zhou J."/>
        </authorList>
    </citation>
    <scope>NUCLEOTIDE SEQUENCE [LARGE SCALE GENOMIC DNA]</scope>
    <source>
        <strain evidence="4">Zhou-2022a</strain>
        <tissue evidence="4">Leaf</tissue>
    </source>
</reference>
<organism evidence="4 5">
    <name type="scientific">Lithocarpus litseifolius</name>
    <dbReference type="NCBI Taxonomy" id="425828"/>
    <lineage>
        <taxon>Eukaryota</taxon>
        <taxon>Viridiplantae</taxon>
        <taxon>Streptophyta</taxon>
        <taxon>Embryophyta</taxon>
        <taxon>Tracheophyta</taxon>
        <taxon>Spermatophyta</taxon>
        <taxon>Magnoliopsida</taxon>
        <taxon>eudicotyledons</taxon>
        <taxon>Gunneridae</taxon>
        <taxon>Pentapetalae</taxon>
        <taxon>rosids</taxon>
        <taxon>fabids</taxon>
        <taxon>Fagales</taxon>
        <taxon>Fagaceae</taxon>
        <taxon>Lithocarpus</taxon>
    </lineage>
</organism>
<evidence type="ECO:0000313" key="4">
    <source>
        <dbReference type="EMBL" id="KAL0003560.1"/>
    </source>
</evidence>
<sequence length="620" mass="68794">MSKPSSSTSARLIRGLLLRRLQYNHHQHLPQPLPNRSFSSCTSSIPNVPSYSAIRNFSSSSSSSETKTSLISQFQHSKPKPSFSNTFTFTFKPPHNPNFSFTSTGFRFFSSVNNANFAKKVFYKPATALSSAFSRYRQAIGLQFEAFFKRNSLFLFGATGVLLCALLWRIMFGIANTFVGLSEGMAKYGFLALSSAIVAFAGLYIRSRLTINPDKVYRMAMRRLNTSAGILEVMGAPLSGTELRAYVMSGGGLTLKNFKPSLRTKRCFLIFPIRGSERKGLVSVEVKNKKGQYDMKLLAVDIPMASGPDQRLFLIGDEEEYKVGGGLISELRDPVVKAMAAIKEFDDLDQIEEEEDAERELQEAERKHCEEIEKLEKVQTQPKNSPNPLDLPPDLLPLLPPDLLPSGLPLLLPDLPLLSSVGGGRRRVVDWGRGRRVGGGGERKRRRKEGGQTGGGLRWRAGSAATVGWVRRCEGESEGRRETVRERVRELKRKLRNRGLHQFGSIGSVIDSSKYGGRRHRFGGGRRSHYYNNRPTGDGSTMVGDTNPMGSHQSHYFGSLGIGGVRRNHYFNNSPTGGSLFDGKMGGETNPAAFAGATILAVRPSVLHHKQFHWPSHRCW</sequence>
<dbReference type="AlphaFoldDB" id="A0AAW2D2G6"/>
<accession>A0AAW2D2G6</accession>
<evidence type="ECO:0000256" key="1">
    <source>
        <dbReference type="SAM" id="Coils"/>
    </source>
</evidence>
<dbReference type="EMBL" id="JAZDWU010000005">
    <property type="protein sequence ID" value="KAL0003560.1"/>
    <property type="molecule type" value="Genomic_DNA"/>
</dbReference>
<feature type="region of interest" description="Disordered" evidence="2">
    <location>
        <begin position="432"/>
        <end position="458"/>
    </location>
</feature>
<evidence type="ECO:0008006" key="6">
    <source>
        <dbReference type="Google" id="ProtNLM"/>
    </source>
</evidence>
<protein>
    <recommendedName>
        <fullName evidence="6">Import inner membrane translocase subunit</fullName>
    </recommendedName>
</protein>
<dbReference type="Proteomes" id="UP001459277">
    <property type="component" value="Unassembled WGS sequence"/>
</dbReference>
<comment type="caution">
    <text evidence="4">The sequence shown here is derived from an EMBL/GenBank/DDBJ whole genome shotgun (WGS) entry which is preliminary data.</text>
</comment>
<keyword evidence="3" id="KW-1133">Transmembrane helix</keyword>
<evidence type="ECO:0000256" key="3">
    <source>
        <dbReference type="SAM" id="Phobius"/>
    </source>
</evidence>
<proteinExistence type="predicted"/>
<gene>
    <name evidence="4" type="ORF">SO802_017341</name>
</gene>
<keyword evidence="3" id="KW-0472">Membrane</keyword>
<dbReference type="PANTHER" id="PTHR36354:SF2">
    <property type="entry name" value="IMPORT INNER MEMBRANE TRANSLOCASE SUBUNIT"/>
    <property type="match status" value="1"/>
</dbReference>